<evidence type="ECO:0000256" key="4">
    <source>
        <dbReference type="SAM" id="SignalP"/>
    </source>
</evidence>
<dbReference type="GO" id="GO:0050660">
    <property type="term" value="F:flavin adenine dinucleotide binding"/>
    <property type="evidence" value="ECO:0007669"/>
    <property type="project" value="InterPro"/>
</dbReference>
<keyword evidence="4" id="KW-0732">Signal</keyword>
<keyword evidence="3" id="KW-0274">FAD</keyword>
<feature type="chain" id="PRO_5027939405" evidence="4">
    <location>
        <begin position="20"/>
        <end position="631"/>
    </location>
</feature>
<dbReference type="Pfam" id="PF05199">
    <property type="entry name" value="GMC_oxred_C"/>
    <property type="match status" value="1"/>
</dbReference>
<feature type="binding site" evidence="3">
    <location>
        <position position="154"/>
    </location>
    <ligand>
        <name>FAD</name>
        <dbReference type="ChEBI" id="CHEBI:57692"/>
    </ligand>
</feature>
<dbReference type="Gene3D" id="3.30.560.10">
    <property type="entry name" value="Glucose Oxidase, domain 3"/>
    <property type="match status" value="1"/>
</dbReference>
<gene>
    <name evidence="8" type="primary">LOC114335815</name>
</gene>
<feature type="domain" description="Glucose-methanol-choline oxidoreductase N-terminal" evidence="5">
    <location>
        <begin position="330"/>
        <end position="344"/>
    </location>
</feature>
<proteinExistence type="inferred from homology"/>
<dbReference type="PIRSF" id="PIRSF000137">
    <property type="entry name" value="Alcohol_oxidase"/>
    <property type="match status" value="1"/>
</dbReference>
<dbReference type="RefSeq" id="XP_028141904.1">
    <property type="nucleotide sequence ID" value="XM_028286103.1"/>
</dbReference>
<dbReference type="SUPFAM" id="SSF51905">
    <property type="entry name" value="FAD/NAD(P)-binding domain"/>
    <property type="match status" value="1"/>
</dbReference>
<dbReference type="InterPro" id="IPR000172">
    <property type="entry name" value="GMC_OxRdtase_N"/>
</dbReference>
<comment type="similarity">
    <text evidence="1">Belongs to the GMC oxidoreductase family.</text>
</comment>
<dbReference type="Gene3D" id="3.50.50.60">
    <property type="entry name" value="FAD/NAD(P)-binding domain"/>
    <property type="match status" value="1"/>
</dbReference>
<dbReference type="Pfam" id="PF00732">
    <property type="entry name" value="GMC_oxred_N"/>
    <property type="match status" value="1"/>
</dbReference>
<accession>A0A6P7FZ93</accession>
<dbReference type="PANTHER" id="PTHR11552">
    <property type="entry name" value="GLUCOSE-METHANOL-CHOLINE GMC OXIDOREDUCTASE"/>
    <property type="match status" value="1"/>
</dbReference>
<dbReference type="Proteomes" id="UP001652700">
    <property type="component" value="Unplaced"/>
</dbReference>
<feature type="binding site" evidence="3">
    <location>
        <position position="291"/>
    </location>
    <ligand>
        <name>FAD</name>
        <dbReference type="ChEBI" id="CHEBI:57692"/>
    </ligand>
</feature>
<dbReference type="PROSITE" id="PS00624">
    <property type="entry name" value="GMC_OXRED_2"/>
    <property type="match status" value="1"/>
</dbReference>
<dbReference type="InterPro" id="IPR036188">
    <property type="entry name" value="FAD/NAD-bd_sf"/>
</dbReference>
<reference evidence="6" key="2">
    <citation type="submission" date="2025-05" db="UniProtKB">
        <authorList>
            <consortium name="EnsemblMetazoa"/>
        </authorList>
    </citation>
    <scope>IDENTIFICATION</scope>
</reference>
<evidence type="ECO:0000313" key="7">
    <source>
        <dbReference type="Proteomes" id="UP001652700"/>
    </source>
</evidence>
<evidence type="ECO:0000256" key="1">
    <source>
        <dbReference type="ARBA" id="ARBA00010790"/>
    </source>
</evidence>
<evidence type="ECO:0000256" key="2">
    <source>
        <dbReference type="PIRSR" id="PIRSR000137-1"/>
    </source>
</evidence>
<name>A0A6P7FZ93_DIAVI</name>
<organism evidence="8">
    <name type="scientific">Diabrotica virgifera virgifera</name>
    <name type="common">western corn rootworm</name>
    <dbReference type="NCBI Taxonomy" id="50390"/>
    <lineage>
        <taxon>Eukaryota</taxon>
        <taxon>Metazoa</taxon>
        <taxon>Ecdysozoa</taxon>
        <taxon>Arthropoda</taxon>
        <taxon>Hexapoda</taxon>
        <taxon>Insecta</taxon>
        <taxon>Pterygota</taxon>
        <taxon>Neoptera</taxon>
        <taxon>Endopterygota</taxon>
        <taxon>Coleoptera</taxon>
        <taxon>Polyphaga</taxon>
        <taxon>Cucujiformia</taxon>
        <taxon>Chrysomeloidea</taxon>
        <taxon>Chrysomelidae</taxon>
        <taxon>Galerucinae</taxon>
        <taxon>Diabroticina</taxon>
        <taxon>Diabroticites</taxon>
        <taxon>Diabrotica</taxon>
    </lineage>
</organism>
<evidence type="ECO:0000259" key="5">
    <source>
        <dbReference type="PROSITE" id="PS00624"/>
    </source>
</evidence>
<dbReference type="InterPro" id="IPR007867">
    <property type="entry name" value="GMC_OxRtase_C"/>
</dbReference>
<evidence type="ECO:0000256" key="3">
    <source>
        <dbReference type="PIRSR" id="PIRSR000137-2"/>
    </source>
</evidence>
<dbReference type="InParanoid" id="A0A6P7FZ93"/>
<dbReference type="AlphaFoldDB" id="A0A6P7FZ93"/>
<comment type="cofactor">
    <cofactor evidence="3">
        <name>FAD</name>
        <dbReference type="ChEBI" id="CHEBI:57692"/>
    </cofactor>
</comment>
<evidence type="ECO:0000313" key="8">
    <source>
        <dbReference type="RefSeq" id="XP_028141904.1"/>
    </source>
</evidence>
<feature type="signal peptide" evidence="4">
    <location>
        <begin position="1"/>
        <end position="19"/>
    </location>
</feature>
<sequence length="631" mass="70522">MKQLVCIILLSTYCVLTKGVLTKCSEENEIQYYEKLVTRSRKDALTTVLSTNAKEYQTKNQIVHDYGEYDFIIVGSGSAGSVLANRLSEVDQWRILVLEAGDFGNDETDMPGLYVDLPFTDYNWGFKTQPQQNACLGMVNKQCMFPRGKGFGGTSLINMLVYSRGSSLDFDKWAEVVQDSRWSYNSVLPYFIKSEKFNHRDQKAPVNWTVHGTNGLLNVEYHLPRNPQADAFIEANREIREPIADYNGGTGLGASVYQTTTISGKRDDTGKAFLQPFLKRKNLKLRKYSYVTKILINRKDKRAEGVVFSCRRTKKQYIVRASREVIISAGAVQTPQLLMLSGIGPKQHLKSLKIPVVEDLEVGSKLRDHPLAFVINFSTTNYSAPIRPLRDDVVDYLKGVGPLTSQGNSLAVGFYESSYTKGSGLPDIELIMYVSNATGPTSQKLFGLSDQSYSETWKNVNVTTNCLILAVALHTASTGSIRLKSSDPYEYPLIDPRFLSDPKGEDIEKLYEGLMLSIKLIKTKAFQKMGAKIDKRPLTACESFEYASKDYWMCAIRQLSTDVYHPTSTCPMGPYPGKGDVVDSVCRVHGIKRLRVVDASVFPFTLAGHPNAPVIMVAEVISNAIKKEYNV</sequence>
<protein>
    <submittedName>
        <fullName evidence="8">Glucose dehydrogenase [FAD, quinone]-like</fullName>
    </submittedName>
</protein>
<dbReference type="KEGG" id="dvv:114335815"/>
<dbReference type="OrthoDB" id="269227at2759"/>
<dbReference type="GeneID" id="114335815"/>
<dbReference type="PANTHER" id="PTHR11552:SF158">
    <property type="entry name" value="GH23626P-RELATED"/>
    <property type="match status" value="1"/>
</dbReference>
<feature type="binding site" evidence="3">
    <location>
        <begin position="158"/>
        <end position="161"/>
    </location>
    <ligand>
        <name>FAD</name>
        <dbReference type="ChEBI" id="CHEBI:57692"/>
    </ligand>
</feature>
<keyword evidence="7" id="KW-1185">Reference proteome</keyword>
<keyword evidence="3" id="KW-0285">Flavoprotein</keyword>
<dbReference type="SUPFAM" id="SSF54373">
    <property type="entry name" value="FAD-linked reductases, C-terminal domain"/>
    <property type="match status" value="1"/>
</dbReference>
<feature type="active site" description="Proton acceptor" evidence="2">
    <location>
        <position position="609"/>
    </location>
</feature>
<dbReference type="EnsemblMetazoa" id="XM_028286103.2">
    <property type="protein sequence ID" value="XP_028141904.1"/>
    <property type="gene ID" value="LOC114335815"/>
</dbReference>
<evidence type="ECO:0000313" key="6">
    <source>
        <dbReference type="EnsemblMetazoa" id="XP_028141904.1"/>
    </source>
</evidence>
<dbReference type="GO" id="GO:0016614">
    <property type="term" value="F:oxidoreductase activity, acting on CH-OH group of donors"/>
    <property type="evidence" value="ECO:0007669"/>
    <property type="project" value="InterPro"/>
</dbReference>
<dbReference type="InterPro" id="IPR012132">
    <property type="entry name" value="GMC_OxRdtase"/>
</dbReference>
<reference evidence="8" key="1">
    <citation type="submission" date="2025-04" db="UniProtKB">
        <authorList>
            <consortium name="RefSeq"/>
        </authorList>
    </citation>
    <scope>IDENTIFICATION</scope>
    <source>
        <tissue evidence="8">Whole insect</tissue>
    </source>
</reference>
<feature type="active site" description="Proton donor" evidence="2">
    <location>
        <position position="565"/>
    </location>
</feature>